<evidence type="ECO:0000256" key="4">
    <source>
        <dbReference type="ARBA" id="ARBA00023163"/>
    </source>
</evidence>
<dbReference type="SUPFAM" id="SSF55455">
    <property type="entry name" value="SRF-like"/>
    <property type="match status" value="1"/>
</dbReference>
<feature type="compositionally biased region" description="Polar residues" evidence="6">
    <location>
        <begin position="475"/>
        <end position="486"/>
    </location>
</feature>
<dbReference type="EMBL" id="JANBUW010000204">
    <property type="protein sequence ID" value="KAJ2848161.1"/>
    <property type="molecule type" value="Genomic_DNA"/>
</dbReference>
<keyword evidence="5" id="KW-0539">Nucleus</keyword>
<evidence type="ECO:0000256" key="6">
    <source>
        <dbReference type="SAM" id="MobiDB-lite"/>
    </source>
</evidence>
<reference evidence="8" key="1">
    <citation type="submission" date="2022-07" db="EMBL/GenBank/DDBJ databases">
        <title>Phylogenomic reconstructions and comparative analyses of Kickxellomycotina fungi.</title>
        <authorList>
            <person name="Reynolds N.K."/>
            <person name="Stajich J.E."/>
            <person name="Barry K."/>
            <person name="Grigoriev I.V."/>
            <person name="Crous P."/>
            <person name="Smith M.E."/>
        </authorList>
    </citation>
    <scope>NUCLEOTIDE SEQUENCE</scope>
    <source>
        <strain evidence="8">NRRL 1566</strain>
    </source>
</reference>
<dbReference type="InterPro" id="IPR050142">
    <property type="entry name" value="MADS-box/MEF2_TF"/>
</dbReference>
<feature type="compositionally biased region" description="Low complexity" evidence="6">
    <location>
        <begin position="460"/>
        <end position="474"/>
    </location>
</feature>
<dbReference type="AlphaFoldDB" id="A0A9W8I550"/>
<dbReference type="PRINTS" id="PR00404">
    <property type="entry name" value="MADSDOMAIN"/>
</dbReference>
<feature type="compositionally biased region" description="Polar residues" evidence="6">
    <location>
        <begin position="314"/>
        <end position="324"/>
    </location>
</feature>
<dbReference type="InterPro" id="IPR033897">
    <property type="entry name" value="SRF-like_MADS-box"/>
</dbReference>
<evidence type="ECO:0000256" key="5">
    <source>
        <dbReference type="ARBA" id="ARBA00023242"/>
    </source>
</evidence>
<dbReference type="PANTHER" id="PTHR48019">
    <property type="entry name" value="SERUM RESPONSE FACTOR HOMOLOG"/>
    <property type="match status" value="1"/>
</dbReference>
<dbReference type="GO" id="GO:0000987">
    <property type="term" value="F:cis-regulatory region sequence-specific DNA binding"/>
    <property type="evidence" value="ECO:0007669"/>
    <property type="project" value="InterPro"/>
</dbReference>
<dbReference type="FunFam" id="3.40.1810.10:FF:000002">
    <property type="entry name" value="Serum response factor b"/>
    <property type="match status" value="1"/>
</dbReference>
<dbReference type="GO" id="GO:0005634">
    <property type="term" value="C:nucleus"/>
    <property type="evidence" value="ECO:0007669"/>
    <property type="project" value="UniProtKB-SubCell"/>
</dbReference>
<feature type="region of interest" description="Disordered" evidence="6">
    <location>
        <begin position="179"/>
        <end position="210"/>
    </location>
</feature>
<dbReference type="Pfam" id="PF00319">
    <property type="entry name" value="SRF-TF"/>
    <property type="match status" value="1"/>
</dbReference>
<dbReference type="Proteomes" id="UP001139887">
    <property type="component" value="Unassembled WGS sequence"/>
</dbReference>
<evidence type="ECO:0000256" key="3">
    <source>
        <dbReference type="ARBA" id="ARBA00023125"/>
    </source>
</evidence>
<organism evidence="8 9">
    <name type="scientific">Coemansia brasiliensis</name>
    <dbReference type="NCBI Taxonomy" id="2650707"/>
    <lineage>
        <taxon>Eukaryota</taxon>
        <taxon>Fungi</taxon>
        <taxon>Fungi incertae sedis</taxon>
        <taxon>Zoopagomycota</taxon>
        <taxon>Kickxellomycotina</taxon>
        <taxon>Kickxellomycetes</taxon>
        <taxon>Kickxellales</taxon>
        <taxon>Kickxellaceae</taxon>
        <taxon>Coemansia</taxon>
    </lineage>
</organism>
<keyword evidence="2" id="KW-0805">Transcription regulation</keyword>
<feature type="region of interest" description="Disordered" evidence="6">
    <location>
        <begin position="451"/>
        <end position="486"/>
    </location>
</feature>
<keyword evidence="9" id="KW-1185">Reference proteome</keyword>
<dbReference type="GO" id="GO:0045944">
    <property type="term" value="P:positive regulation of transcription by RNA polymerase II"/>
    <property type="evidence" value="ECO:0007669"/>
    <property type="project" value="InterPro"/>
</dbReference>
<name>A0A9W8I550_9FUNG</name>
<feature type="compositionally biased region" description="Low complexity" evidence="6">
    <location>
        <begin position="328"/>
        <end position="337"/>
    </location>
</feature>
<feature type="compositionally biased region" description="Polar residues" evidence="6">
    <location>
        <begin position="47"/>
        <end position="66"/>
    </location>
</feature>
<feature type="domain" description="MADS-box" evidence="7">
    <location>
        <begin position="97"/>
        <end position="157"/>
    </location>
</feature>
<protein>
    <submittedName>
        <fullName evidence="8">Transcription factor of the MADS box</fullName>
    </submittedName>
</protein>
<feature type="region of interest" description="Disordered" evidence="6">
    <location>
        <begin position="25"/>
        <end position="95"/>
    </location>
</feature>
<dbReference type="SMART" id="SM00432">
    <property type="entry name" value="MADS"/>
    <property type="match status" value="1"/>
</dbReference>
<accession>A0A9W8I550</accession>
<dbReference type="InterPro" id="IPR002100">
    <property type="entry name" value="TF_MADSbox"/>
</dbReference>
<comment type="caution">
    <text evidence="8">The sequence shown here is derived from an EMBL/GenBank/DDBJ whole genome shotgun (WGS) entry which is preliminary data.</text>
</comment>
<proteinExistence type="predicted"/>
<dbReference type="PROSITE" id="PS00350">
    <property type="entry name" value="MADS_BOX_1"/>
    <property type="match status" value="1"/>
</dbReference>
<feature type="region of interest" description="Disordered" evidence="6">
    <location>
        <begin position="313"/>
        <end position="337"/>
    </location>
</feature>
<dbReference type="InterPro" id="IPR036879">
    <property type="entry name" value="TF_MADSbox_sf"/>
</dbReference>
<dbReference type="PROSITE" id="PS50066">
    <property type="entry name" value="MADS_BOX_2"/>
    <property type="match status" value="1"/>
</dbReference>
<evidence type="ECO:0000256" key="1">
    <source>
        <dbReference type="ARBA" id="ARBA00004123"/>
    </source>
</evidence>
<evidence type="ECO:0000259" key="7">
    <source>
        <dbReference type="PROSITE" id="PS50066"/>
    </source>
</evidence>
<evidence type="ECO:0000313" key="9">
    <source>
        <dbReference type="Proteomes" id="UP001139887"/>
    </source>
</evidence>
<feature type="compositionally biased region" description="Low complexity" evidence="6">
    <location>
        <begin position="31"/>
        <end position="46"/>
    </location>
</feature>
<dbReference type="GO" id="GO:0000981">
    <property type="term" value="F:DNA-binding transcription factor activity, RNA polymerase II-specific"/>
    <property type="evidence" value="ECO:0007669"/>
    <property type="project" value="InterPro"/>
</dbReference>
<feature type="region of interest" description="Disordered" evidence="6">
    <location>
        <begin position="369"/>
        <end position="408"/>
    </location>
</feature>
<evidence type="ECO:0000313" key="8">
    <source>
        <dbReference type="EMBL" id="KAJ2848161.1"/>
    </source>
</evidence>
<dbReference type="Gene3D" id="3.40.1810.10">
    <property type="entry name" value="Transcription factor, MADS-box"/>
    <property type="match status" value="1"/>
</dbReference>
<dbReference type="GO" id="GO:0046983">
    <property type="term" value="F:protein dimerization activity"/>
    <property type="evidence" value="ECO:0007669"/>
    <property type="project" value="InterPro"/>
</dbReference>
<keyword evidence="3" id="KW-0238">DNA-binding</keyword>
<evidence type="ECO:0000256" key="2">
    <source>
        <dbReference type="ARBA" id="ARBA00023015"/>
    </source>
</evidence>
<feature type="region of interest" description="Disordered" evidence="6">
    <location>
        <begin position="230"/>
        <end position="249"/>
    </location>
</feature>
<sequence length="486" mass="50766">MNSAFIPEDPSRLGAGYAAPVDPASSLILDHQQQASQAPQAPVQHQLSQATRFSSGSESRTQTPTAKRTREDEESEAGESENNSRGVNETVVTEKRSGRRKIKIEYIEDKSRRHITFSKRKAGIMKKAYELSTLTGTQVLLLVVSETGLVYTFTTPKLQPIVTQPEGKNLIQACLSVPDQPGDRIPQPIPTESNSYMSQPRHHHSAAAAAAAAASALSAHDAGAVGTHHMPLVDDRKQPNSGSPAGGLDHTASYLQYPYGQTAMAQAVAAASVGSSGTYTPNMVPQNAAAAAAAAAAANGGMQYAAVPSYGSYPGSNSQSQHHSPITAAAPHSSQQSAGSAGISAAAVAAASMPGINSLASYHHGYNGSQPNHYSYHQTTQQIQQPSYHPQPQTNSQEPDTPSGSHSSVTAALAAVAAAAGSQQPTGAIQTAQTNGNMPAVSYMAANHYWSPQGLASPHQQPQQQPQQTAQQPANLVQRTSYTGSG</sequence>
<comment type="subcellular location">
    <subcellularLocation>
        <location evidence="1">Nucleus</location>
    </subcellularLocation>
</comment>
<keyword evidence="4" id="KW-0804">Transcription</keyword>
<gene>
    <name evidence="8" type="primary">MCM1</name>
    <name evidence="8" type="ORF">IWW36_003463</name>
</gene>
<dbReference type="OrthoDB" id="2284405at2759"/>
<dbReference type="CDD" id="cd00266">
    <property type="entry name" value="MADS_SRF_like"/>
    <property type="match status" value="1"/>
</dbReference>